<feature type="region of interest" description="Disordered" evidence="1">
    <location>
        <begin position="1"/>
        <end position="33"/>
    </location>
</feature>
<dbReference type="dictyBase" id="DDB_G0273797"/>
<reference evidence="2" key="3">
    <citation type="submission" date="2009-08" db="EMBL/GenBank/DDBJ databases">
        <authorList>
            <consortium name="The Dictyostelium discoideum Sequencing Consortium"/>
            <person name="Eichinger L."/>
            <person name="Pachebat J.A."/>
            <person name="Gloeckner G."/>
            <person name="Rajandream M.-A."/>
            <person name="Sucgang R."/>
            <person name="Song J."/>
            <person name="Cox E.C."/>
            <person name="Tunggal B."/>
            <person name="Szafranski K."/>
            <person name="Konfortov B.A."/>
            <person name="Farbrother P."/>
            <person name="Bankier A.T."/>
            <person name="Lehmann R."/>
            <person name="Hamlin N."/>
            <person name="Xu Q."/>
            <person name="Davies R."/>
            <person name="Gaudet P."/>
            <person name="Fey P."/>
            <person name="Pilcher K."/>
            <person name="Chen G."/>
            <person name="Saunders D."/>
            <person name="Sodergren E."/>
            <person name="Davis P."/>
            <person name="Nie X."/>
            <person name="Kerhornou A."/>
            <person name="Hemphill L."/>
            <person name="Bason N."/>
            <person name="Berriman M."/>
            <person name="Desany B."/>
            <person name="Churcher C."/>
            <person name="Cooper J."/>
            <person name="van Driessche N."/>
            <person name="Cronin A."/>
            <person name="Goodhead I."/>
            <person name="Muzny D."/>
            <person name="Hall N."/>
            <person name="Harper D."/>
            <person name="Lindsay R."/>
            <person name="Hauser H."/>
            <person name="James K."/>
            <person name="Quiles M."/>
            <person name="Buchrieser C."/>
            <person name="Wardroper A."/>
            <person name="Thangavelu M."/>
            <person name="Johnson D."/>
            <person name="Knights A."/>
            <person name="Loulseged H."/>
            <person name="Mungall K."/>
            <person name="Price C."/>
            <person name="Ma J."/>
            <person name="Quail M."/>
            <person name="Hernandez J."/>
            <person name="Rabbinowitsch E."/>
            <person name="Steffen D."/>
            <person name="Sanders M."/>
            <person name="Weinstock G."/>
            <person name="Sharp S."/>
            <person name="Just E."/>
            <person name="Shaulsky G."/>
            <person name="Simmonds M."/>
            <person name="Tivey A."/>
            <person name="White B."/>
            <person name="Walker D."/>
            <person name="Woodward J."/>
            <person name="Winckler T."/>
            <person name="Schleicher M."/>
            <person name="Rosenthal A."/>
            <person name="Rivero F."/>
            <person name="Chisholm R.L."/>
            <person name="Gibbs R."/>
            <person name="Loomis W.F."/>
            <person name="Platzer M."/>
            <person name="Kay R.R."/>
            <person name="Williams J."/>
            <person name="Dear P.H."/>
            <person name="Noegel A.A."/>
            <person name="Barrell B."/>
            <person name="Kuspa A."/>
        </authorList>
    </citation>
    <scope>NUCLEOTIDE SEQUENCE</scope>
    <source>
        <strain evidence="2">AX4</strain>
    </source>
</reference>
<evidence type="ECO:0000313" key="3">
    <source>
        <dbReference type="EMBL" id="EAL70888.1"/>
    </source>
</evidence>
<dbReference type="EMBL" id="AAFI02000011">
    <property type="protein sequence ID" value="EAL70589.1"/>
    <property type="molecule type" value="Genomic_DNA"/>
</dbReference>
<gene>
    <name evidence="3" type="ORF">DDB_G0273341</name>
    <name evidence="2" type="ORF">DDB_G0273797</name>
</gene>
<dbReference type="PaxDb" id="44689-DDB0217119"/>
<dbReference type="KEGG" id="ddi:DDB_G0273797"/>
<comment type="caution">
    <text evidence="2">The sequence shown here is derived from an EMBL/GenBank/DDBJ whole genome shotgun (WGS) entry which is preliminary data.</text>
</comment>
<dbReference type="AlphaFoldDB" id="Q556V4"/>
<dbReference type="GeneID" id="8619141"/>
<dbReference type="VEuPathDB" id="AmoebaDB:DDB_G0273797"/>
<reference evidence="2 4" key="1">
    <citation type="journal article" date="2002" name="Nature">
        <title>Sequence and analysis of chromosome 2 of Dictyostelium discoideum.</title>
        <authorList>
            <consortium name="Dictyostelium Genome Sequencing Consortium"/>
            <person name="Glockner G."/>
            <person name="Eichinger L."/>
            <person name="Szafranski K."/>
            <person name="Pachebat J.A."/>
            <person name="Bankier A.T."/>
            <person name="Dear P.H."/>
            <person name="Lehmann R."/>
            <person name="Baumgart C."/>
            <person name="Parra G."/>
            <person name="Abril J.F."/>
            <person name="Guigo R."/>
            <person name="Kumpf K."/>
            <person name="Tunggal B."/>
            <person name="Cox E."/>
            <person name="Quail M.A."/>
            <person name="Platzer M."/>
            <person name="Rosenthal A."/>
            <person name="Noegel A.A."/>
        </authorList>
    </citation>
    <scope>NUCLEOTIDE SEQUENCE [LARGE SCALE GENOMIC DNA]</scope>
    <source>
        <strain evidence="2 4">AX4</strain>
    </source>
</reference>
<evidence type="ECO:0000313" key="2">
    <source>
        <dbReference type="EMBL" id="EAL70589.1"/>
    </source>
</evidence>
<dbReference type="RefSeq" id="XP_644515.1">
    <property type="nucleotide sequence ID" value="XM_639423.1"/>
</dbReference>
<organism evidence="2 4">
    <name type="scientific">Dictyostelium discoideum</name>
    <name type="common">Social amoeba</name>
    <dbReference type="NCBI Taxonomy" id="44689"/>
    <lineage>
        <taxon>Eukaryota</taxon>
        <taxon>Amoebozoa</taxon>
        <taxon>Evosea</taxon>
        <taxon>Eumycetozoa</taxon>
        <taxon>Dictyostelia</taxon>
        <taxon>Dictyosteliales</taxon>
        <taxon>Dictyosteliaceae</taxon>
        <taxon>Dictyostelium</taxon>
    </lineage>
</organism>
<dbReference type="KEGG" id="ddi:DDB_G0273341"/>
<name>Q556V4_DICDI</name>
<accession>Q556V4</accession>
<reference evidence="2 4" key="2">
    <citation type="journal article" date="2005" name="Nature">
        <title>The genome of the social amoeba Dictyostelium discoideum.</title>
        <authorList>
            <consortium name="The Dictyostelium discoideum Sequencing Consortium"/>
            <person name="Eichinger L."/>
            <person name="Pachebat J.A."/>
            <person name="Glockner G."/>
            <person name="Rajandream M.A."/>
            <person name="Sucgang R."/>
            <person name="Berriman M."/>
            <person name="Song J."/>
            <person name="Olsen R."/>
            <person name="Szafranski K."/>
            <person name="Xu Q."/>
            <person name="Tunggal B."/>
            <person name="Kummerfeld S."/>
            <person name="Madera M."/>
            <person name="Konfortov B.A."/>
            <person name="Rivero F."/>
            <person name="Bankier A.T."/>
            <person name="Lehmann R."/>
            <person name="Hamlin N."/>
            <person name="Davies R."/>
            <person name="Gaudet P."/>
            <person name="Fey P."/>
            <person name="Pilcher K."/>
            <person name="Chen G."/>
            <person name="Saunders D."/>
            <person name="Sodergren E."/>
            <person name="Davis P."/>
            <person name="Kerhornou A."/>
            <person name="Nie X."/>
            <person name="Hall N."/>
            <person name="Anjard C."/>
            <person name="Hemphill L."/>
            <person name="Bason N."/>
            <person name="Farbrother P."/>
            <person name="Desany B."/>
            <person name="Just E."/>
            <person name="Morio T."/>
            <person name="Rost R."/>
            <person name="Churcher C."/>
            <person name="Cooper J."/>
            <person name="Haydock S."/>
            <person name="van Driessche N."/>
            <person name="Cronin A."/>
            <person name="Goodhead I."/>
            <person name="Muzny D."/>
            <person name="Mourier T."/>
            <person name="Pain A."/>
            <person name="Lu M."/>
            <person name="Harper D."/>
            <person name="Lindsay R."/>
            <person name="Hauser H."/>
            <person name="James K."/>
            <person name="Quiles M."/>
            <person name="Madan Babu M."/>
            <person name="Saito T."/>
            <person name="Buchrieser C."/>
            <person name="Wardroper A."/>
            <person name="Felder M."/>
            <person name="Thangavelu M."/>
            <person name="Johnson D."/>
            <person name="Knights A."/>
            <person name="Loulseged H."/>
            <person name="Mungall K."/>
            <person name="Oliver K."/>
            <person name="Price C."/>
            <person name="Quail M.A."/>
            <person name="Urushihara H."/>
            <person name="Hernandez J."/>
            <person name="Rabbinowitsch E."/>
            <person name="Steffen D."/>
            <person name="Sanders M."/>
            <person name="Ma J."/>
            <person name="Kohara Y."/>
            <person name="Sharp S."/>
            <person name="Simmonds M."/>
            <person name="Spiegler S."/>
            <person name="Tivey A."/>
            <person name="Sugano S."/>
            <person name="White B."/>
            <person name="Walker D."/>
            <person name="Woodward J."/>
            <person name="Winckler T."/>
            <person name="Tanaka Y."/>
            <person name="Shaulsky G."/>
            <person name="Schleicher M."/>
            <person name="Weinstock G."/>
            <person name="Rosenthal A."/>
            <person name="Cox E.C."/>
            <person name="Chisholm R.L."/>
            <person name="Gibbs R."/>
            <person name="Loomis W.F."/>
            <person name="Platzer M."/>
            <person name="Kay R.R."/>
            <person name="Williams J."/>
            <person name="Dear P.H."/>
            <person name="Noegel A.A."/>
            <person name="Barrell B."/>
            <person name="Kuspa A."/>
        </authorList>
    </citation>
    <scope>NUCLEOTIDE SEQUENCE [LARGE SCALE GENOMIC DNA]</scope>
    <source>
        <strain evidence="2 4">AX4</strain>
    </source>
</reference>
<dbReference type="GeneID" id="8618835"/>
<dbReference type="EMBL" id="AAFI02000009">
    <property type="protein sequence ID" value="EAL70888.1"/>
    <property type="molecule type" value="Genomic_DNA"/>
</dbReference>
<sequence length="52" mass="5909">MSTTSNGNDNPEADITQNLEINANQPRQKTNDIVNQFPTYTPSLQHQPHKLF</sequence>
<protein>
    <submittedName>
        <fullName evidence="2">Uncharacterized protein</fullName>
    </submittedName>
</protein>
<dbReference type="RefSeq" id="XP_644735.1">
    <property type="nucleotide sequence ID" value="XM_639643.1"/>
</dbReference>
<keyword evidence="4" id="KW-1185">Reference proteome</keyword>
<evidence type="ECO:0000256" key="1">
    <source>
        <dbReference type="SAM" id="MobiDB-lite"/>
    </source>
</evidence>
<dbReference type="Proteomes" id="UP000002195">
    <property type="component" value="Unassembled WGS sequence"/>
</dbReference>
<proteinExistence type="predicted"/>
<dbReference type="dictyBase" id="DDB_G0273341"/>
<dbReference type="HOGENOM" id="CLU_3091298_0_0_1"/>
<evidence type="ECO:0000313" key="4">
    <source>
        <dbReference type="Proteomes" id="UP000002195"/>
    </source>
</evidence>